<dbReference type="InterPro" id="IPR036754">
    <property type="entry name" value="YbaK/aa-tRNA-synt-asso_dom_sf"/>
</dbReference>
<organism evidence="4 5">
    <name type="scientific">Eptatretus burgeri</name>
    <name type="common">Inshore hagfish</name>
    <dbReference type="NCBI Taxonomy" id="7764"/>
    <lineage>
        <taxon>Eukaryota</taxon>
        <taxon>Metazoa</taxon>
        <taxon>Chordata</taxon>
        <taxon>Craniata</taxon>
        <taxon>Vertebrata</taxon>
        <taxon>Cyclostomata</taxon>
        <taxon>Myxini</taxon>
        <taxon>Myxiniformes</taxon>
        <taxon>Myxinidae</taxon>
        <taxon>Eptatretinae</taxon>
        <taxon>Eptatretus</taxon>
    </lineage>
</organism>
<dbReference type="InterPro" id="IPR007214">
    <property type="entry name" value="YbaK/aa-tRNA-synth-assoc-dom"/>
</dbReference>
<comment type="similarity">
    <text evidence="1">Belongs to the PRORSD1 family.</text>
</comment>
<dbReference type="Gene3D" id="3.90.960.10">
    <property type="entry name" value="YbaK/aminoacyl-tRNA synthetase-associated domain"/>
    <property type="match status" value="1"/>
</dbReference>
<dbReference type="Pfam" id="PF04073">
    <property type="entry name" value="tRNA_edit"/>
    <property type="match status" value="1"/>
</dbReference>
<keyword evidence="5" id="KW-1185">Reference proteome</keyword>
<dbReference type="Ensembl" id="ENSEBUT00000012756.1">
    <property type="protein sequence ID" value="ENSEBUP00000012180.1"/>
    <property type="gene ID" value="ENSEBUG00000007770.1"/>
</dbReference>
<dbReference type="PANTHER" id="PTHR31423">
    <property type="entry name" value="YBAK DOMAIN-CONTAINING PROTEIN"/>
    <property type="match status" value="1"/>
</dbReference>
<dbReference type="CDD" id="cd04335">
    <property type="entry name" value="PrdX_deacylase"/>
    <property type="match status" value="1"/>
</dbReference>
<dbReference type="SUPFAM" id="SSF55826">
    <property type="entry name" value="YbaK/ProRS associated domain"/>
    <property type="match status" value="1"/>
</dbReference>
<dbReference type="Proteomes" id="UP000694388">
    <property type="component" value="Unplaced"/>
</dbReference>
<accession>A0A8C4QAH3</accession>
<dbReference type="GO" id="GO:0002161">
    <property type="term" value="F:aminoacyl-tRNA deacylase activity"/>
    <property type="evidence" value="ECO:0007669"/>
    <property type="project" value="InterPro"/>
</dbReference>
<dbReference type="PANTHER" id="PTHR31423:SF3">
    <property type="entry name" value="PROLYL-TRNA SYNTHETASE ASSOCIATED DOMAIN-CONTAINING PROTEIN 1-RELATED"/>
    <property type="match status" value="1"/>
</dbReference>
<feature type="domain" description="YbaK/aminoacyl-tRNA synthetase-associated" evidence="3">
    <location>
        <begin position="8"/>
        <end position="131"/>
    </location>
</feature>
<sequence>MHKLDYRWVFTVEEMMPHVSHLSGIHTKNLFLRDKKKKGLWLVSCRHDRPINLNELSKQLGMGSGALRFADETIMLKTLCVGQGCVSPLALFKDTGSQVTLVLDAAFLKDSSTRLHFHPMSNSATLGLECRNFLHFVHATGHEPIVIDFGE</sequence>
<protein>
    <recommendedName>
        <fullName evidence="2">PrdX deacylase domain-containing protein 1</fullName>
    </recommendedName>
</protein>
<reference evidence="4" key="1">
    <citation type="submission" date="2025-08" db="UniProtKB">
        <authorList>
            <consortium name="Ensembl"/>
        </authorList>
    </citation>
    <scope>IDENTIFICATION</scope>
</reference>
<name>A0A8C4QAH3_EPTBU</name>
<proteinExistence type="inferred from homology"/>
<reference evidence="4" key="2">
    <citation type="submission" date="2025-09" db="UniProtKB">
        <authorList>
            <consortium name="Ensembl"/>
        </authorList>
    </citation>
    <scope>IDENTIFICATION</scope>
</reference>
<dbReference type="GeneTree" id="ENSGT00440000033965"/>
<dbReference type="AlphaFoldDB" id="A0A8C4QAH3"/>
<dbReference type="InterPro" id="IPR040285">
    <property type="entry name" value="ProX/PRXD1"/>
</dbReference>
<evidence type="ECO:0000313" key="5">
    <source>
        <dbReference type="Proteomes" id="UP000694388"/>
    </source>
</evidence>
<evidence type="ECO:0000259" key="3">
    <source>
        <dbReference type="Pfam" id="PF04073"/>
    </source>
</evidence>
<evidence type="ECO:0000313" key="4">
    <source>
        <dbReference type="Ensembl" id="ENSEBUP00000012180.1"/>
    </source>
</evidence>
<evidence type="ECO:0000256" key="1">
    <source>
        <dbReference type="ARBA" id="ARBA00010201"/>
    </source>
</evidence>
<dbReference type="OMA" id="AGAHTKN"/>
<evidence type="ECO:0000256" key="2">
    <source>
        <dbReference type="ARBA" id="ARBA00031612"/>
    </source>
</evidence>